<reference evidence="3" key="1">
    <citation type="journal article" date="2019" name="Int. J. Syst. Evol. Microbiol.">
        <title>The Global Catalogue of Microorganisms (GCM) 10K type strain sequencing project: providing services to taxonomists for standard genome sequencing and annotation.</title>
        <authorList>
            <consortium name="The Broad Institute Genomics Platform"/>
            <consortium name="The Broad Institute Genome Sequencing Center for Infectious Disease"/>
            <person name="Wu L."/>
            <person name="Ma J."/>
        </authorList>
    </citation>
    <scope>NUCLEOTIDE SEQUENCE [LARGE SCALE GENOMIC DNA]</scope>
    <source>
        <strain evidence="3">KACC 11588</strain>
    </source>
</reference>
<comment type="caution">
    <text evidence="2">The sequence shown here is derived from an EMBL/GenBank/DDBJ whole genome shotgun (WGS) entry which is preliminary data.</text>
</comment>
<dbReference type="Gene3D" id="3.90.1570.30">
    <property type="match status" value="1"/>
</dbReference>
<proteinExistence type="predicted"/>
<evidence type="ECO:0000313" key="2">
    <source>
        <dbReference type="EMBL" id="MFC5568432.1"/>
    </source>
</evidence>
<protein>
    <submittedName>
        <fullName evidence="2">Uncharacterized protein</fullName>
    </submittedName>
</protein>
<evidence type="ECO:0000313" key="3">
    <source>
        <dbReference type="Proteomes" id="UP001596056"/>
    </source>
</evidence>
<feature type="region of interest" description="Disordered" evidence="1">
    <location>
        <begin position="156"/>
        <end position="180"/>
    </location>
</feature>
<dbReference type="EMBL" id="JBHSNA010000066">
    <property type="protein sequence ID" value="MFC5568432.1"/>
    <property type="molecule type" value="Genomic_DNA"/>
</dbReference>
<organism evidence="2 3">
    <name type="scientific">Rubellimicrobium aerolatum</name>
    <dbReference type="NCBI Taxonomy" id="490979"/>
    <lineage>
        <taxon>Bacteria</taxon>
        <taxon>Pseudomonadati</taxon>
        <taxon>Pseudomonadota</taxon>
        <taxon>Alphaproteobacteria</taxon>
        <taxon>Rhodobacterales</taxon>
        <taxon>Roseobacteraceae</taxon>
        <taxon>Rubellimicrobium</taxon>
    </lineage>
</organism>
<accession>A0ABW0SHE7</accession>
<gene>
    <name evidence="2" type="ORF">ACFPOC_18815</name>
</gene>
<name>A0ABW0SHE7_9RHOB</name>
<keyword evidence="3" id="KW-1185">Reference proteome</keyword>
<evidence type="ECO:0000256" key="1">
    <source>
        <dbReference type="SAM" id="MobiDB-lite"/>
    </source>
</evidence>
<dbReference type="Proteomes" id="UP001596056">
    <property type="component" value="Unassembled WGS sequence"/>
</dbReference>
<sequence length="180" mass="19985">MNLGAGLGVAVREFRTEAGPSDYALFVGRQLCGIVEAKPSGTTLSAFSEQAARYMTSAPRAVVRRPSQVRFEYVSSGAETLFRDHGDPEPTSRRVFSFHRPETLERWSREPATLRSRLRALPPFIPDHLRSCQIEAVMACLPKSDPSAMSAELTMRMHAEEETQPRGDRHQAAPSGRDDV</sequence>
<feature type="non-terminal residue" evidence="2">
    <location>
        <position position="180"/>
    </location>
</feature>